<proteinExistence type="predicted"/>
<keyword evidence="1" id="KW-0812">Transmembrane</keyword>
<keyword evidence="1" id="KW-0472">Membrane</keyword>
<keyword evidence="3" id="KW-1185">Reference proteome</keyword>
<protein>
    <submittedName>
        <fullName evidence="2">Uncharacterized protein</fullName>
    </submittedName>
</protein>
<organism evidence="2 3">
    <name type="scientific">Streptomyces qinglanensis</name>
    <dbReference type="NCBI Taxonomy" id="943816"/>
    <lineage>
        <taxon>Bacteria</taxon>
        <taxon>Bacillati</taxon>
        <taxon>Actinomycetota</taxon>
        <taxon>Actinomycetes</taxon>
        <taxon>Kitasatosporales</taxon>
        <taxon>Streptomycetaceae</taxon>
        <taxon>Streptomyces</taxon>
    </lineage>
</organism>
<gene>
    <name evidence="2" type="ORF">SAMN05421870_10119</name>
</gene>
<keyword evidence="1" id="KW-1133">Transmembrane helix</keyword>
<dbReference type="InterPro" id="IPR049750">
    <property type="entry name" value="SGM_5486-like-assoc"/>
</dbReference>
<dbReference type="AlphaFoldDB" id="A0A1H9N331"/>
<evidence type="ECO:0000256" key="1">
    <source>
        <dbReference type="SAM" id="Phobius"/>
    </source>
</evidence>
<dbReference type="Proteomes" id="UP000182841">
    <property type="component" value="Unassembled WGS sequence"/>
</dbReference>
<dbReference type="RefSeq" id="WP_275435257.1">
    <property type="nucleotide sequence ID" value="NZ_FOGO01000001.1"/>
</dbReference>
<feature type="transmembrane region" description="Helical" evidence="1">
    <location>
        <begin position="15"/>
        <end position="37"/>
    </location>
</feature>
<evidence type="ECO:0000313" key="2">
    <source>
        <dbReference type="EMBL" id="SER29783.1"/>
    </source>
</evidence>
<dbReference type="NCBIfam" id="NF040912">
    <property type="entry name" value="SGM_5486_fam"/>
    <property type="match status" value="1"/>
</dbReference>
<dbReference type="EMBL" id="FOGO01000001">
    <property type="protein sequence ID" value="SER29783.1"/>
    <property type="molecule type" value="Genomic_DNA"/>
</dbReference>
<name>A0A1H9N331_9ACTN</name>
<accession>A0A1H9N331</accession>
<sequence>MPVLEPNPPEPRKKLLLIFGAMLAVTVVIGVIASIAAG</sequence>
<reference evidence="3" key="1">
    <citation type="submission" date="2016-10" db="EMBL/GenBank/DDBJ databases">
        <authorList>
            <person name="Varghese N."/>
            <person name="Submissions S."/>
        </authorList>
    </citation>
    <scope>NUCLEOTIDE SEQUENCE [LARGE SCALE GENOMIC DNA]</scope>
    <source>
        <strain evidence="3">CGMCC 4.6825</strain>
    </source>
</reference>
<evidence type="ECO:0000313" key="3">
    <source>
        <dbReference type="Proteomes" id="UP000182841"/>
    </source>
</evidence>